<feature type="compositionally biased region" description="Basic and acidic residues" evidence="1">
    <location>
        <begin position="36"/>
        <end position="50"/>
    </location>
</feature>
<organism evidence="3">
    <name type="scientific">marine sediment metagenome</name>
    <dbReference type="NCBI Taxonomy" id="412755"/>
    <lineage>
        <taxon>unclassified sequences</taxon>
        <taxon>metagenomes</taxon>
        <taxon>ecological metagenomes</taxon>
    </lineage>
</organism>
<reference evidence="3" key="1">
    <citation type="journal article" date="2015" name="Nature">
        <title>Complex archaea that bridge the gap between prokaryotes and eukaryotes.</title>
        <authorList>
            <person name="Spang A."/>
            <person name="Saw J.H."/>
            <person name="Jorgensen S.L."/>
            <person name="Zaremba-Niedzwiedzka K."/>
            <person name="Martijn J."/>
            <person name="Lind A.E."/>
            <person name="van Eijk R."/>
            <person name="Schleper C."/>
            <person name="Guy L."/>
            <person name="Ettema T.J."/>
        </authorList>
    </citation>
    <scope>NUCLEOTIDE SEQUENCE</scope>
</reference>
<comment type="caution">
    <text evidence="3">The sequence shown here is derived from an EMBL/GenBank/DDBJ whole genome shotgun (WGS) entry which is preliminary data.</text>
</comment>
<evidence type="ECO:0000259" key="2">
    <source>
        <dbReference type="PROSITE" id="PS50157"/>
    </source>
</evidence>
<feature type="non-terminal residue" evidence="3">
    <location>
        <position position="1"/>
    </location>
</feature>
<evidence type="ECO:0000313" key="3">
    <source>
        <dbReference type="EMBL" id="KKL62796.1"/>
    </source>
</evidence>
<feature type="region of interest" description="Disordered" evidence="1">
    <location>
        <begin position="1"/>
        <end position="52"/>
    </location>
</feature>
<protein>
    <recommendedName>
        <fullName evidence="2">C2H2-type domain-containing protein</fullName>
    </recommendedName>
</protein>
<sequence length="78" mass="8032">SGQDDMGGNGSEESGSSHGSSHDETGGQNPSSSDPDSGKEVAEKPLKPEKPVQMLTCDICGKEVNGKLALAGHKRSHK</sequence>
<name>A0A0F9E9D3_9ZZZZ</name>
<dbReference type="InterPro" id="IPR013087">
    <property type="entry name" value="Znf_C2H2_type"/>
</dbReference>
<accession>A0A0F9E9D3</accession>
<proteinExistence type="predicted"/>
<gene>
    <name evidence="3" type="ORF">LCGC14_2181650</name>
</gene>
<feature type="domain" description="C2H2-type" evidence="2">
    <location>
        <begin position="55"/>
        <end position="78"/>
    </location>
</feature>
<feature type="compositionally biased region" description="Gly residues" evidence="1">
    <location>
        <begin position="1"/>
        <end position="10"/>
    </location>
</feature>
<evidence type="ECO:0000256" key="1">
    <source>
        <dbReference type="SAM" id="MobiDB-lite"/>
    </source>
</evidence>
<dbReference type="EMBL" id="LAZR01028380">
    <property type="protein sequence ID" value="KKL62796.1"/>
    <property type="molecule type" value="Genomic_DNA"/>
</dbReference>
<dbReference type="PROSITE" id="PS50157">
    <property type="entry name" value="ZINC_FINGER_C2H2_2"/>
    <property type="match status" value="1"/>
</dbReference>
<dbReference type="PROSITE" id="PS00028">
    <property type="entry name" value="ZINC_FINGER_C2H2_1"/>
    <property type="match status" value="1"/>
</dbReference>
<dbReference type="AlphaFoldDB" id="A0A0F9E9D3"/>